<evidence type="ECO:0000256" key="1">
    <source>
        <dbReference type="ARBA" id="ARBA00004167"/>
    </source>
</evidence>
<dbReference type="SMART" id="SM00202">
    <property type="entry name" value="SR"/>
    <property type="match status" value="3"/>
</dbReference>
<evidence type="ECO:0000256" key="3">
    <source>
        <dbReference type="ARBA" id="ARBA00022729"/>
    </source>
</evidence>
<evidence type="ECO:0000256" key="10">
    <source>
        <dbReference type="SAM" id="MobiDB-lite"/>
    </source>
</evidence>
<feature type="domain" description="SRCR" evidence="13">
    <location>
        <begin position="1827"/>
        <end position="1944"/>
    </location>
</feature>
<organism evidence="14 15">
    <name type="scientific">Mizuhopecten yessoensis</name>
    <name type="common">Japanese scallop</name>
    <name type="synonym">Patinopecten yessoensis</name>
    <dbReference type="NCBI Taxonomy" id="6573"/>
    <lineage>
        <taxon>Eukaryota</taxon>
        <taxon>Metazoa</taxon>
        <taxon>Spiralia</taxon>
        <taxon>Lophotrochozoa</taxon>
        <taxon>Mollusca</taxon>
        <taxon>Bivalvia</taxon>
        <taxon>Autobranchia</taxon>
        <taxon>Pteriomorphia</taxon>
        <taxon>Pectinida</taxon>
        <taxon>Pectinoidea</taxon>
        <taxon>Pectinidae</taxon>
        <taxon>Mizuhopecten</taxon>
    </lineage>
</organism>
<feature type="region of interest" description="Disordered" evidence="10">
    <location>
        <begin position="3250"/>
        <end position="3362"/>
    </location>
</feature>
<dbReference type="Pfam" id="PF00530">
    <property type="entry name" value="SRCR"/>
    <property type="match status" value="3"/>
</dbReference>
<feature type="compositionally biased region" description="Basic and acidic residues" evidence="10">
    <location>
        <begin position="2758"/>
        <end position="2820"/>
    </location>
</feature>
<dbReference type="PROSITE" id="PS50287">
    <property type="entry name" value="SRCR_2"/>
    <property type="match status" value="3"/>
</dbReference>
<dbReference type="Gene3D" id="3.10.100.10">
    <property type="entry name" value="Mannose-Binding Protein A, subunit A"/>
    <property type="match status" value="1"/>
</dbReference>
<dbReference type="InterPro" id="IPR006626">
    <property type="entry name" value="PbH1"/>
</dbReference>
<evidence type="ECO:0000256" key="9">
    <source>
        <dbReference type="PROSITE-ProRule" id="PRU00196"/>
    </source>
</evidence>
<dbReference type="FunFam" id="3.10.250.10:FF:000016">
    <property type="entry name" value="Scavenger receptor cysteine-rich protein type 12"/>
    <property type="match status" value="1"/>
</dbReference>
<evidence type="ECO:0000256" key="4">
    <source>
        <dbReference type="ARBA" id="ARBA00022737"/>
    </source>
</evidence>
<evidence type="ECO:0000256" key="7">
    <source>
        <dbReference type="ARBA" id="ARBA00023157"/>
    </source>
</evidence>
<evidence type="ECO:0000256" key="11">
    <source>
        <dbReference type="SAM" id="Phobius"/>
    </source>
</evidence>
<evidence type="ECO:0000313" key="14">
    <source>
        <dbReference type="EMBL" id="OWF43380.1"/>
    </source>
</evidence>
<feature type="chain" id="PRO_5012307000" evidence="12">
    <location>
        <begin position="24"/>
        <end position="3362"/>
    </location>
</feature>
<keyword evidence="7 9" id="KW-1015">Disulfide bond</keyword>
<dbReference type="EMBL" id="NEDP02005114">
    <property type="protein sequence ID" value="OWF43380.1"/>
    <property type="molecule type" value="Genomic_DNA"/>
</dbReference>
<feature type="region of interest" description="Disordered" evidence="10">
    <location>
        <begin position="2865"/>
        <end position="2888"/>
    </location>
</feature>
<dbReference type="InterPro" id="IPR016186">
    <property type="entry name" value="C-type_lectin-like/link_sf"/>
</dbReference>
<feature type="region of interest" description="Disordered" evidence="10">
    <location>
        <begin position="2681"/>
        <end position="2847"/>
    </location>
</feature>
<proteinExistence type="predicted"/>
<keyword evidence="4" id="KW-0677">Repeat</keyword>
<feature type="compositionally biased region" description="Basic and acidic residues" evidence="10">
    <location>
        <begin position="2685"/>
        <end position="2695"/>
    </location>
</feature>
<comment type="caution">
    <text evidence="9">Lacks conserved residue(s) required for the propagation of feature annotation.</text>
</comment>
<evidence type="ECO:0000256" key="12">
    <source>
        <dbReference type="SAM" id="SignalP"/>
    </source>
</evidence>
<dbReference type="InterPro" id="IPR016187">
    <property type="entry name" value="CTDL_fold"/>
</dbReference>
<feature type="compositionally biased region" description="Pro residues" evidence="10">
    <location>
        <begin position="2979"/>
        <end position="2989"/>
    </location>
</feature>
<evidence type="ECO:0000256" key="8">
    <source>
        <dbReference type="ARBA" id="ARBA00023180"/>
    </source>
</evidence>
<evidence type="ECO:0000256" key="2">
    <source>
        <dbReference type="ARBA" id="ARBA00022692"/>
    </source>
</evidence>
<dbReference type="SUPFAM" id="SSF51126">
    <property type="entry name" value="Pectin lyase-like"/>
    <property type="match status" value="1"/>
</dbReference>
<keyword evidence="15" id="KW-1185">Reference proteome</keyword>
<dbReference type="STRING" id="6573.A0A210Q3S0"/>
<dbReference type="Gene3D" id="3.10.250.10">
    <property type="entry name" value="SRCR-like domain"/>
    <property type="match status" value="3"/>
</dbReference>
<dbReference type="Gene3D" id="2.160.20.10">
    <property type="entry name" value="Single-stranded right-handed beta-helix, Pectin lyase-like"/>
    <property type="match status" value="2"/>
</dbReference>
<dbReference type="Proteomes" id="UP000242188">
    <property type="component" value="Unassembled WGS sequence"/>
</dbReference>
<feature type="disulfide bond" evidence="9">
    <location>
        <begin position="223"/>
        <end position="233"/>
    </location>
</feature>
<protein>
    <submittedName>
        <fullName evidence="14">Lysyl oxidase-like 4</fullName>
    </submittedName>
</protein>
<sequence>MAVSVLFSVLYLTFVCFVDVGWGQRITPPPPGNLPVVSDGIVYNLRHVPAICREPRVLDPDEIKFGIVIKGSKKALMRDQSPYKVYGNIELDSKACLYIEPGTTMHFGAGYGMIINGTLIARGSEGPGGRITMTKDPEGINVVGSSSPFPTTARLMDGNTTRDGKLELFYKGKWRGVCTNYLNYSKIDANVTCKHLGFVGGNFTYHSFSRNRTEYMFYPRPECSGTETDLFNCPGNQRINVGTHICDGQQLIGFECIGLRSDLAMDYWRGLEFYNSTTESIKEEIIIRKEPLSWLEYLDISYAGRDINRNDGMIHGRASISASPDVPLMNNVTITNGAYDGLNMTEITGRIHIANSTVADNRGYGAFIQSNVGRVLINMTDMDNNWGDGVKMYMTNFTIHDWDSDFPADVSFCRSANLLYQTYPVLVHENIIDDYGNKPTWDGRDCEKVYRGYGKRITVHFLLMERAPSVSGFMTIYDGAGSSGNILATFPFNNGSFPQSITSDTDTLTVRLNYTLPTLTKPTDPKKQWCEVFRPCVRFLLEITAAEGPEEEFRFINSSASNNNGYGVNIQDMRSKVSFNSSVVSDNKYGAGIRIYQGAGEIAINNTVVERNLRSGVNITYSGGYQLVNNSKIIDNRGYGIISEYERLNKTRFELLQKIEIVHSHFEFNQWIALRIGNYCRGGRILVNESNFNFNFDEAIEYLSCNVSTMVPTNFSLAFNMFNGNVRHGVLMFPMVNTIGRLTNNTFRNHSLGAVRIDNGYDLLISKWYSDFGVSYEIFENIFKENYGRYAISMRLTQSSPFQKIVFSFNSVVDNYINDTSDFLNPRNRANAPIIVSSGNILVQRNRIFNPHSVRDMATHLVDPSVIIKGDLNWWETISHEYMYGRIFDNDDRYNLAEIEYYPALRDNWLYGPLSTAEYPKYRWVFSRGGRIGGVLDTPGFTTESGIQTYHVDKDIFIRPGVTFTIRPGTTLEFENSIGMVVHGRLKADGGSANTPIVFQLRETLDVIAIENRTASVRLVDGTDEYEGRLEVLLDNAWGTVCNDGWTPLDSSVVCQQLGLTFNPEFGEALNKNAGLISTQKMHMSGVDCDQLDTDLTKCRSLRDDQFSCDPRNIVFLRCQLSTWSGVTIPAVPTGGSQEDTQIRHVIIRNAGLLDYEEMKYTPALRIDYMFYKMTGLQVLNSASDGVVVKYSNPHTENLFEFCKFDNNLGHGFLTRSPYLRMFYTTMSGNFKSGFAYDPFFTEYEALSVRNFIHRDRIISFTQTPMYNLGDSSMIFITTSSGSGEERHTYDMEIAVTFRYRITLQILDYNPLTTIESVTIYDSSQDTIGESTNKWEIEKDLVDFPIVSTSTRLTIRLVVTGVRTDRLTFAAHSHVYSPTFPMSSIYVYNSTMANNYQGIVTKHYNNPSNEKSEIFHRAKEEEIKFVMVQVYRNKMEAMYIPSLTKYHENFLPTLEEMTRPERIGMITYKIERTKFLDNGRGLVGDHNHVDFANNVWHWNITDCEFKNTADGGFDIELPRVNDMLERKFHSIFIQESRFVNNPQFGFSVNGYYANVTMIRNVLSGNVCPRGLVTIGGMEKEITFQHNSLVGNIAKYMFELNTHSHSEYSGAVSGMFSHNQVQGNNPPINSFVSGATNIPQTYSIALRGVQQIKLHRNLIDNPQLQYELVAAISSLSLDTVLDVTENWWGTQFQNAIQKRIFDFDDWNNYALAKYFPQLTVGDINSLPATGSAFKPPLDLERLGGRVHADLSLPYKGTPYTVVSDLTVMPGAKLVIEPGTVIEFHPNVGILVLGQIVARGLPFARITLRPIASNARVKRAVIDSYNTSVRLHRDNSGKIPENEGFLQLFNISSQSWNFMCDSHFNEKMAEVVCRSQGLETVNVDVRFTHLYDHYIFGEPMYFLKEFWRYSYYCHGDEAGLDSCMKRVNYDIQKCIQAANYTYIRCGRRNLDFGYQYWGNIRIAPPTYEEEIKPVIKLEDRSVLEYIDIHGAGMLHGEKVGAVQATYDTPIISNLNITGCLLNGLDMVAPRHEMKAHMLNISGNLGYAVNMLILNGESRDIDMSSFTPLHLNTVPYNIHGLVDICKMEKEISINNRLIVFYKYSQTALDCVKIVTSQNALRRVSLRFLQFNLYHDDFYRNTIEIFDGKTVSLATEMGELTYNSSRYDISRRYLSSGSSIAIHIHASPSFGEYGFIAEVVAFPLSGLTYPDSSYNHILQHIEMKGNEDGAILYKNVGEVNPSLYVDQCWIEGNGVAILNLTSPPVIDIGLQDTKIFIFEHNFVSQNLGGMYVDAITQSVATHIRGNISNNVFSFGRHGETLRITGHHYQRFRLHENYIFNNTAGDFVNTVYIDNVGMNATFNVIGNNTAHHIVKVFGQQNTEATQMFLGNMWFENNTTAKYRSIFKVGGGKPLVNNNYFVNLESDFEMEANHKQGVADDAIDATKNWWGSNRLGYINGKIWDSSDNDTLVSITADPYRVSNQSIIDGKCAPGWRIHENRCYRYMGAALPYHNAISFCRRVNGFLAEVKGRENFIRYLIRTTESVYKETQRVWIYAEVAGGYCSSFEDNFIVAEQECHRKFLPFVCEKDPYILPPGSEVLTMAIAISASVFGIAIIIIVVLLILWRVKSRQRKEEQFGRTQSIRMSKTSLNKSRSTIAMLDDKYSVSGVSSRSRYSDEKSMMASAMSLTSEKRGHRDSRYDSNGYIGSRDRLHENGRARSRDQMDSERRLGNRDDRLNSSNRRLGSRDRLNNNGRYGSQGGLQDDRKYGSRDGLNDQQRSKSRDKLDEKMRSGSRERLNRSEERLDRVLLERQTRSNLHQRDNKKNGTIQKNGTVPKERQTGSPQEKKRLVPAYLDNQDTDVGYTDDGFSENEFDDFTTTADEGGKDPNDTDAASTVINFHTTKKPPHVENEIDSLHVKPSMNDLYQNHTFNSTPSVDLSGAKSLSSFYQPESPGERPPTPPPPLPVDQYPSKSRNQSTDHEPVPQPRQRPTPVPRSLQNSRERMDPGSGSERSGPINPALRFQNAPGRPPLHLSRESLNYLDNRREWMTDQMPEKQEDSEEETETETESETESSEESYEEEEKFTDKKDLPHPVTYHTDPHNRPNSRENLYDPKTYIPPPYEPPPYEAPTYGNLPDDDYTHRSRSRENLPQSFSTMDGGQSHHPHDYNPAPPVNPGSINLGFNRSRENIPEAMSNMDYLKDVPYGGASNDRYRPGFDNGAFVASPKHSPTEPMGSVNDVRGSNQYLDQLSRSRENLQGYPGHGNQGNMGSRNDVSRSRQSLDHLSRSRENLQGYPGHGNQGNMGSRNDVSRSRQSLDHLSRSRENIHGSMLSVHSQHRSRDNLGVVYLDSDRSQSGSRPQPIETEI</sequence>
<dbReference type="InterPro" id="IPR036772">
    <property type="entry name" value="SRCR-like_dom_sf"/>
</dbReference>
<comment type="subcellular location">
    <subcellularLocation>
        <location evidence="1">Membrane</location>
        <topology evidence="1">Single-pass membrane protein</topology>
    </subcellularLocation>
</comment>
<comment type="caution">
    <text evidence="14">The sequence shown here is derived from an EMBL/GenBank/DDBJ whole genome shotgun (WGS) entry which is preliminary data.</text>
</comment>
<keyword evidence="3 12" id="KW-0732">Signal</keyword>
<feature type="domain" description="SRCR" evidence="13">
    <location>
        <begin position="1017"/>
        <end position="1120"/>
    </location>
</feature>
<feature type="compositionally biased region" description="Basic and acidic residues" evidence="10">
    <location>
        <begin position="3134"/>
        <end position="3143"/>
    </location>
</feature>
<dbReference type="SMART" id="SM00710">
    <property type="entry name" value="PbH1"/>
    <property type="match status" value="14"/>
</dbReference>
<dbReference type="GO" id="GO:0016020">
    <property type="term" value="C:membrane"/>
    <property type="evidence" value="ECO:0007669"/>
    <property type="project" value="UniProtKB-SubCell"/>
</dbReference>
<feature type="compositionally biased region" description="Basic and acidic residues" evidence="10">
    <location>
        <begin position="3304"/>
        <end position="3322"/>
    </location>
</feature>
<dbReference type="GO" id="GO:0045217">
    <property type="term" value="P:cell-cell junction maintenance"/>
    <property type="evidence" value="ECO:0007669"/>
    <property type="project" value="TreeGrafter"/>
</dbReference>
<dbReference type="InterPro" id="IPR012334">
    <property type="entry name" value="Pectin_lyas_fold"/>
</dbReference>
<evidence type="ECO:0000313" key="15">
    <source>
        <dbReference type="Proteomes" id="UP000242188"/>
    </source>
</evidence>
<feature type="compositionally biased region" description="Polar residues" evidence="10">
    <location>
        <begin position="3144"/>
        <end position="3154"/>
    </location>
</feature>
<dbReference type="PRINTS" id="PR00258">
    <property type="entry name" value="SPERACTRCPTR"/>
</dbReference>
<feature type="disulfide bond" evidence="9">
    <location>
        <begin position="1089"/>
        <end position="1099"/>
    </location>
</feature>
<dbReference type="InterPro" id="IPR053243">
    <property type="entry name" value="SJ_maturation_regulator"/>
</dbReference>
<keyword evidence="8" id="KW-0325">Glycoprotein</keyword>
<feature type="compositionally biased region" description="Basic and acidic residues" evidence="10">
    <location>
        <begin position="2831"/>
        <end position="2844"/>
    </location>
</feature>
<evidence type="ECO:0000256" key="6">
    <source>
        <dbReference type="ARBA" id="ARBA00023136"/>
    </source>
</evidence>
<dbReference type="SUPFAM" id="SSF56487">
    <property type="entry name" value="SRCR-like"/>
    <property type="match status" value="3"/>
</dbReference>
<dbReference type="OrthoDB" id="536948at2759"/>
<feature type="compositionally biased region" description="Basic and acidic residues" evidence="10">
    <location>
        <begin position="3094"/>
        <end position="3107"/>
    </location>
</feature>
<feature type="region of interest" description="Disordered" evidence="10">
    <location>
        <begin position="2940"/>
        <end position="3172"/>
    </location>
</feature>
<feature type="compositionally biased region" description="Pro residues" evidence="10">
    <location>
        <begin position="2951"/>
        <end position="2961"/>
    </location>
</feature>
<feature type="domain" description="SRCR" evidence="13">
    <location>
        <begin position="153"/>
        <end position="257"/>
    </location>
</feature>
<feature type="compositionally biased region" description="Basic and acidic residues" evidence="10">
    <location>
        <begin position="3269"/>
        <end position="3285"/>
    </location>
</feature>
<dbReference type="Gene3D" id="2.60.120.290">
    <property type="entry name" value="Spermadhesin, CUB domain"/>
    <property type="match status" value="1"/>
</dbReference>
<feature type="transmembrane region" description="Helical" evidence="11">
    <location>
        <begin position="2594"/>
        <end position="2620"/>
    </location>
</feature>
<dbReference type="PANTHER" id="PTHR47653:SF1">
    <property type="entry name" value="DELETED IN MALIGNANT BRAIN TUMORS 1 PROTEIN"/>
    <property type="match status" value="1"/>
</dbReference>
<dbReference type="PROSITE" id="PS00420">
    <property type="entry name" value="SRCR_1"/>
    <property type="match status" value="1"/>
</dbReference>
<reference evidence="14 15" key="1">
    <citation type="journal article" date="2017" name="Nat. Ecol. Evol.">
        <title>Scallop genome provides insights into evolution of bilaterian karyotype and development.</title>
        <authorList>
            <person name="Wang S."/>
            <person name="Zhang J."/>
            <person name="Jiao W."/>
            <person name="Li J."/>
            <person name="Xun X."/>
            <person name="Sun Y."/>
            <person name="Guo X."/>
            <person name="Huan P."/>
            <person name="Dong B."/>
            <person name="Zhang L."/>
            <person name="Hu X."/>
            <person name="Sun X."/>
            <person name="Wang J."/>
            <person name="Zhao C."/>
            <person name="Wang Y."/>
            <person name="Wang D."/>
            <person name="Huang X."/>
            <person name="Wang R."/>
            <person name="Lv J."/>
            <person name="Li Y."/>
            <person name="Zhang Z."/>
            <person name="Liu B."/>
            <person name="Lu W."/>
            <person name="Hui Y."/>
            <person name="Liang J."/>
            <person name="Zhou Z."/>
            <person name="Hou R."/>
            <person name="Li X."/>
            <person name="Liu Y."/>
            <person name="Li H."/>
            <person name="Ning X."/>
            <person name="Lin Y."/>
            <person name="Zhao L."/>
            <person name="Xing Q."/>
            <person name="Dou J."/>
            <person name="Li Y."/>
            <person name="Mao J."/>
            <person name="Guo H."/>
            <person name="Dou H."/>
            <person name="Li T."/>
            <person name="Mu C."/>
            <person name="Jiang W."/>
            <person name="Fu Q."/>
            <person name="Fu X."/>
            <person name="Miao Y."/>
            <person name="Liu J."/>
            <person name="Yu Q."/>
            <person name="Li R."/>
            <person name="Liao H."/>
            <person name="Li X."/>
            <person name="Kong Y."/>
            <person name="Jiang Z."/>
            <person name="Chourrout D."/>
            <person name="Li R."/>
            <person name="Bao Z."/>
        </authorList>
    </citation>
    <scope>NUCLEOTIDE SEQUENCE [LARGE SCALE GENOMIC DNA]</scope>
    <source>
        <strain evidence="14 15">PY_sf001</strain>
    </source>
</reference>
<feature type="signal peptide" evidence="12">
    <location>
        <begin position="1"/>
        <end position="23"/>
    </location>
</feature>
<feature type="disulfide bond" evidence="9">
    <location>
        <begin position="1911"/>
        <end position="1921"/>
    </location>
</feature>
<dbReference type="PANTHER" id="PTHR47653">
    <property type="entry name" value="PROTEIN BARK BEETLE"/>
    <property type="match status" value="1"/>
</dbReference>
<evidence type="ECO:0000256" key="5">
    <source>
        <dbReference type="ARBA" id="ARBA00022989"/>
    </source>
</evidence>
<dbReference type="InterPro" id="IPR011050">
    <property type="entry name" value="Pectin_lyase_fold/virulence"/>
</dbReference>
<dbReference type="InterPro" id="IPR001190">
    <property type="entry name" value="SRCR"/>
</dbReference>
<keyword evidence="5 11" id="KW-1133">Transmembrane helix</keyword>
<accession>A0A210Q3S0</accession>
<keyword evidence="2 11" id="KW-0812">Transmembrane</keyword>
<dbReference type="InterPro" id="IPR035914">
    <property type="entry name" value="Sperma_CUB_dom_sf"/>
</dbReference>
<dbReference type="SUPFAM" id="SSF56436">
    <property type="entry name" value="C-type lectin-like"/>
    <property type="match status" value="1"/>
</dbReference>
<feature type="compositionally biased region" description="Pro residues" evidence="10">
    <location>
        <begin position="3112"/>
        <end position="3123"/>
    </location>
</feature>
<name>A0A210Q3S0_MIZYE</name>
<feature type="compositionally biased region" description="Basic and acidic residues" evidence="10">
    <location>
        <begin position="2703"/>
        <end position="2732"/>
    </location>
</feature>
<feature type="compositionally biased region" description="Basic and acidic residues" evidence="10">
    <location>
        <begin position="3038"/>
        <end position="3052"/>
    </location>
</feature>
<keyword evidence="6 11" id="KW-0472">Membrane</keyword>
<evidence type="ECO:0000259" key="13">
    <source>
        <dbReference type="PROSITE" id="PS50287"/>
    </source>
</evidence>
<gene>
    <name evidence="14" type="ORF">KP79_PYT10052</name>
</gene>
<feature type="compositionally biased region" description="Acidic residues" evidence="10">
    <location>
        <begin position="3053"/>
        <end position="3079"/>
    </location>
</feature>